<protein>
    <submittedName>
        <fullName evidence="9">NarK/NasA family nitrate transporter</fullName>
    </submittedName>
</protein>
<dbReference type="AlphaFoldDB" id="A0A3N3ZWL9"/>
<keyword evidence="5" id="KW-0534">Nitrate assimilation</keyword>
<keyword evidence="6 7" id="KW-0472">Membrane</keyword>
<dbReference type="InterPro" id="IPR020846">
    <property type="entry name" value="MFS_dom"/>
</dbReference>
<feature type="transmembrane region" description="Helical" evidence="7">
    <location>
        <begin position="59"/>
        <end position="79"/>
    </location>
</feature>
<evidence type="ECO:0000256" key="5">
    <source>
        <dbReference type="ARBA" id="ARBA00023063"/>
    </source>
</evidence>
<feature type="transmembrane region" description="Helical" evidence="7">
    <location>
        <begin position="21"/>
        <end position="39"/>
    </location>
</feature>
<dbReference type="OrthoDB" id="9771451at2"/>
<keyword evidence="3 7" id="KW-0812">Transmembrane</keyword>
<feature type="transmembrane region" description="Helical" evidence="7">
    <location>
        <begin position="378"/>
        <end position="399"/>
    </location>
</feature>
<evidence type="ECO:0000256" key="2">
    <source>
        <dbReference type="ARBA" id="ARBA00008432"/>
    </source>
</evidence>
<proteinExistence type="inferred from homology"/>
<dbReference type="Pfam" id="PF07690">
    <property type="entry name" value="MFS_1"/>
    <property type="match status" value="1"/>
</dbReference>
<dbReference type="InterPro" id="IPR044772">
    <property type="entry name" value="NO3_transporter"/>
</dbReference>
<keyword evidence="10" id="KW-1185">Reference proteome</keyword>
<dbReference type="PROSITE" id="PS50850">
    <property type="entry name" value="MFS"/>
    <property type="match status" value="1"/>
</dbReference>
<feature type="domain" description="Major facilitator superfamily (MFS) profile" evidence="8">
    <location>
        <begin position="21"/>
        <end position="404"/>
    </location>
</feature>
<evidence type="ECO:0000313" key="10">
    <source>
        <dbReference type="Proteomes" id="UP000270616"/>
    </source>
</evidence>
<dbReference type="GO" id="GO:0005886">
    <property type="term" value="C:plasma membrane"/>
    <property type="evidence" value="ECO:0007669"/>
    <property type="project" value="UniProtKB-SubCell"/>
</dbReference>
<dbReference type="RefSeq" id="WP_123825421.1">
    <property type="nucleotide sequence ID" value="NZ_RKMF01000010.1"/>
</dbReference>
<reference evidence="9 10" key="1">
    <citation type="submission" date="2018-10" db="EMBL/GenBank/DDBJ databases">
        <title>Kocuria sp. M5W7-7, whole genome shotgun sequence.</title>
        <authorList>
            <person name="Tuo L."/>
        </authorList>
    </citation>
    <scope>NUCLEOTIDE SEQUENCE [LARGE SCALE GENOMIC DNA]</scope>
    <source>
        <strain evidence="9 10">M5W7-7</strain>
    </source>
</reference>
<dbReference type="Proteomes" id="UP000270616">
    <property type="component" value="Unassembled WGS sequence"/>
</dbReference>
<keyword evidence="4 7" id="KW-1133">Transmembrane helix</keyword>
<dbReference type="GO" id="GO:0015112">
    <property type="term" value="F:nitrate transmembrane transporter activity"/>
    <property type="evidence" value="ECO:0007669"/>
    <property type="project" value="InterPro"/>
</dbReference>
<name>A0A3N3ZWL9_9MICC</name>
<dbReference type="GO" id="GO:0042128">
    <property type="term" value="P:nitrate assimilation"/>
    <property type="evidence" value="ECO:0007669"/>
    <property type="project" value="UniProtKB-KW"/>
</dbReference>
<evidence type="ECO:0000256" key="7">
    <source>
        <dbReference type="SAM" id="Phobius"/>
    </source>
</evidence>
<feature type="transmembrane region" description="Helical" evidence="7">
    <location>
        <begin position="171"/>
        <end position="196"/>
    </location>
</feature>
<evidence type="ECO:0000259" key="8">
    <source>
        <dbReference type="PROSITE" id="PS50850"/>
    </source>
</evidence>
<feature type="transmembrane region" description="Helical" evidence="7">
    <location>
        <begin position="223"/>
        <end position="244"/>
    </location>
</feature>
<feature type="transmembrane region" description="Helical" evidence="7">
    <location>
        <begin position="264"/>
        <end position="281"/>
    </location>
</feature>
<gene>
    <name evidence="9" type="ORF">EDL96_08795</name>
</gene>
<dbReference type="PANTHER" id="PTHR23515">
    <property type="entry name" value="HIGH-AFFINITY NITRATE TRANSPORTER 2.3"/>
    <property type="match status" value="1"/>
</dbReference>
<dbReference type="Gene3D" id="1.20.1250.20">
    <property type="entry name" value="MFS general substrate transporter like domains"/>
    <property type="match status" value="1"/>
</dbReference>
<organism evidence="9 10">
    <name type="scientific">Kocuria soli</name>
    <dbReference type="NCBI Taxonomy" id="2485125"/>
    <lineage>
        <taxon>Bacteria</taxon>
        <taxon>Bacillati</taxon>
        <taxon>Actinomycetota</taxon>
        <taxon>Actinomycetes</taxon>
        <taxon>Micrococcales</taxon>
        <taxon>Micrococcaceae</taxon>
        <taxon>Kocuria</taxon>
    </lineage>
</organism>
<dbReference type="InterPro" id="IPR011701">
    <property type="entry name" value="MFS"/>
</dbReference>
<feature type="transmembrane region" description="Helical" evidence="7">
    <location>
        <begin position="146"/>
        <end position="165"/>
    </location>
</feature>
<feature type="transmembrane region" description="Helical" evidence="7">
    <location>
        <begin position="288"/>
        <end position="307"/>
    </location>
</feature>
<comment type="similarity">
    <text evidence="2">Belongs to the major facilitator superfamily. Nitrate/nitrite porter (TC 2.A.1.8) family.</text>
</comment>
<evidence type="ECO:0000256" key="4">
    <source>
        <dbReference type="ARBA" id="ARBA00022989"/>
    </source>
</evidence>
<sequence length="413" mass="43075">MSATQTDDALAAELKSGQLRNLLLATLASTMGFWAWTIIGPLSKTYAANMDLGAGQTSILVAMPILVGSVARVPVGALTDRYGGRVMFTLILGIAAPLVLLTAFVGQMNNFGLLVFVSFFLGIAGTVFAIGIPFSSSWYEAHRKGFATGVFGAGMVGTAVSAFFTPRLVAALGYMGAHVLIAALVALMAVICWLGLRESPTRRGVEHTPIMPKLKDAFALKETWLLCFMYAIVFGAFVAFSNYLPTYLANVYEFDPTAAGTRTAGFAAAAVVARPIGGTVADKIGPKIVSITSYVGAAVLAIVVAFQPSAEHVYGPIFILMALFLGLGTGGVFAWVARASEPRTVGTVSGIIAAAGGLGGYFPPLVMGATYNEAQNSYFVGLTLLAVFCALGLVTCFILRNGGKVDDRTAATA</sequence>
<dbReference type="InterPro" id="IPR036259">
    <property type="entry name" value="MFS_trans_sf"/>
</dbReference>
<evidence type="ECO:0000256" key="1">
    <source>
        <dbReference type="ARBA" id="ARBA00004651"/>
    </source>
</evidence>
<comment type="subcellular location">
    <subcellularLocation>
        <location evidence="1">Cell membrane</location>
        <topology evidence="1">Multi-pass membrane protein</topology>
    </subcellularLocation>
</comment>
<dbReference type="SUPFAM" id="SSF103473">
    <property type="entry name" value="MFS general substrate transporter"/>
    <property type="match status" value="1"/>
</dbReference>
<feature type="transmembrane region" description="Helical" evidence="7">
    <location>
        <begin position="313"/>
        <end position="337"/>
    </location>
</feature>
<evidence type="ECO:0000256" key="6">
    <source>
        <dbReference type="ARBA" id="ARBA00023136"/>
    </source>
</evidence>
<evidence type="ECO:0000313" key="9">
    <source>
        <dbReference type="EMBL" id="ROZ62860.1"/>
    </source>
</evidence>
<feature type="transmembrane region" description="Helical" evidence="7">
    <location>
        <begin position="86"/>
        <end position="105"/>
    </location>
</feature>
<evidence type="ECO:0000256" key="3">
    <source>
        <dbReference type="ARBA" id="ARBA00022692"/>
    </source>
</evidence>
<feature type="transmembrane region" description="Helical" evidence="7">
    <location>
        <begin position="344"/>
        <end position="366"/>
    </location>
</feature>
<feature type="transmembrane region" description="Helical" evidence="7">
    <location>
        <begin position="111"/>
        <end position="134"/>
    </location>
</feature>
<dbReference type="EMBL" id="RKMF01000010">
    <property type="protein sequence ID" value="ROZ62860.1"/>
    <property type="molecule type" value="Genomic_DNA"/>
</dbReference>
<accession>A0A3N3ZWL9</accession>
<comment type="caution">
    <text evidence="9">The sequence shown here is derived from an EMBL/GenBank/DDBJ whole genome shotgun (WGS) entry which is preliminary data.</text>
</comment>